<reference evidence="1" key="1">
    <citation type="submission" date="2024-12" db="EMBL/GenBank/DDBJ databases">
        <authorList>
            <person name="Wu N."/>
        </authorList>
    </citation>
    <scope>NUCLEOTIDE SEQUENCE</scope>
    <source>
        <strain evidence="1">P15</strain>
    </source>
</reference>
<name>A0ACC7NYJ9_9BACL</name>
<protein>
    <submittedName>
        <fullName evidence="1">HD domain-containing phosphohydrolase</fullName>
    </submittedName>
</protein>
<dbReference type="Proteomes" id="UP001631969">
    <property type="component" value="Unassembled WGS sequence"/>
</dbReference>
<gene>
    <name evidence="1" type="ORF">ACI1P1_14405</name>
</gene>
<comment type="caution">
    <text evidence="1">The sequence shown here is derived from an EMBL/GenBank/DDBJ whole genome shotgun (WGS) entry which is preliminary data.</text>
</comment>
<sequence>METLPYESMIDHSPMAFAYHRIILDEAGKPCDYEFLRINPAFEKMTGLTSAIIGKRVTEVLPGIRGEAFDYIAAYGAISLDGGTAEFEEYLEALGRWYRIQVYSPEKFCFVVNFLDVTKERKQVEEHARLMRLLKENELQFHRIIDNLPFSLSIVALDGTIRYSNPLGFKLFELEETDLSNQTTLPIWIHPEDRLRFIEAVQQNGLIKDWEMHLRTMRGKELWAMGSAMMIDYQGEPCTLSTHHDITERKGMEEMLRESEEKYRLITDFASDVIWVFNYTQWAFTYISPSVYPLFGYRPEEAMQTNVDILVARESLEQIKQRFPQRLQALQSGTSMDEPYIAEIQNLHRDGHPIWVETSSKYRYNADGEVEIVGVTRNIEERKRAEREILYLSYHDHLTGLHNRRFYELELQRLNTEEHLPVSFILADVNGLKLTNDAFGHMTGDQMLIRIASLLQGACRTDDVLARIGGDEFVILLPRTDREQAEGIIRQLEQTLAEEQNEFMIFSVSFGSATKDSVEQKMTDIFLEAENAMYTRKLRDSNQVHNETVGRILRTLYAKSPAEEAHNRQVSEISRTIAVAMELSEELVQETAAAALVHDIGKISLSDRVLFQAEPLTEEEWMEFRRHPERGYQILKSASEYASLAPIILCHHERMDGKGFPKGVSGEAIPLPSRILAVADAYDSMTSPRGTQPLFSPEEALGELRHNAGTQFDRDVVRAFAETVRKGLAPM</sequence>
<keyword evidence="2" id="KW-1185">Reference proteome</keyword>
<accession>A0ACC7NYJ9</accession>
<proteinExistence type="predicted"/>
<dbReference type="EMBL" id="JBJURJ010000008">
    <property type="protein sequence ID" value="MFM9329482.1"/>
    <property type="molecule type" value="Genomic_DNA"/>
</dbReference>
<organism evidence="1 2">
    <name type="scientific">Paenibacillus mesotrionivorans</name>
    <dbReference type="NCBI Taxonomy" id="3160968"/>
    <lineage>
        <taxon>Bacteria</taxon>
        <taxon>Bacillati</taxon>
        <taxon>Bacillota</taxon>
        <taxon>Bacilli</taxon>
        <taxon>Bacillales</taxon>
        <taxon>Paenibacillaceae</taxon>
        <taxon>Paenibacillus</taxon>
    </lineage>
</organism>
<evidence type="ECO:0000313" key="2">
    <source>
        <dbReference type="Proteomes" id="UP001631969"/>
    </source>
</evidence>
<evidence type="ECO:0000313" key="1">
    <source>
        <dbReference type="EMBL" id="MFM9329482.1"/>
    </source>
</evidence>